<dbReference type="EMBL" id="JAENJH010000013">
    <property type="protein sequence ID" value="MBK1789072.1"/>
    <property type="molecule type" value="Genomic_DNA"/>
</dbReference>
<dbReference type="Proteomes" id="UP000635245">
    <property type="component" value="Unassembled WGS sequence"/>
</dbReference>
<protein>
    <submittedName>
        <fullName evidence="1">Uncharacterized protein</fullName>
    </submittedName>
</protein>
<comment type="caution">
    <text evidence="1">The sequence shown here is derived from an EMBL/GenBank/DDBJ whole genome shotgun (WGS) entry which is preliminary data.</text>
</comment>
<dbReference type="RefSeq" id="WP_200325634.1">
    <property type="nucleotide sequence ID" value="NZ_JAENJH010000013.1"/>
</dbReference>
<gene>
    <name evidence="1" type="ORF">JHE00_32480</name>
</gene>
<accession>A0A934V7X9</accession>
<keyword evidence="2" id="KW-1185">Reference proteome</keyword>
<name>A0A934V7X9_9PSEU</name>
<sequence>MSLDLPRAENDVDEPYDTEPWLSSESRWAVSVIHDRVSSFAGAEDD</sequence>
<evidence type="ECO:0000313" key="1">
    <source>
        <dbReference type="EMBL" id="MBK1789072.1"/>
    </source>
</evidence>
<reference evidence="1" key="1">
    <citation type="submission" date="2020-12" db="EMBL/GenBank/DDBJ databases">
        <title>Prauserella sp. ASG 168, a novel actinomycete isolated from cave rock.</title>
        <authorList>
            <person name="Suriyachadkun C."/>
        </authorList>
    </citation>
    <scope>NUCLEOTIDE SEQUENCE</scope>
    <source>
        <strain evidence="1">ASG 168</strain>
    </source>
</reference>
<dbReference type="AlphaFoldDB" id="A0A934V7X9"/>
<organism evidence="1 2">
    <name type="scientific">Prauserella cavernicola</name>
    <dbReference type="NCBI Taxonomy" id="2800127"/>
    <lineage>
        <taxon>Bacteria</taxon>
        <taxon>Bacillati</taxon>
        <taxon>Actinomycetota</taxon>
        <taxon>Actinomycetes</taxon>
        <taxon>Pseudonocardiales</taxon>
        <taxon>Pseudonocardiaceae</taxon>
        <taxon>Prauserella</taxon>
    </lineage>
</organism>
<evidence type="ECO:0000313" key="2">
    <source>
        <dbReference type="Proteomes" id="UP000635245"/>
    </source>
</evidence>
<proteinExistence type="predicted"/>